<dbReference type="Proteomes" id="UP001500503">
    <property type="component" value="Unassembled WGS sequence"/>
</dbReference>
<protein>
    <recommendedName>
        <fullName evidence="3">DUF3806 domain-containing protein</fullName>
    </recommendedName>
</protein>
<organism evidence="1 2">
    <name type="scientific">Actinoallomurus oryzae</name>
    <dbReference type="NCBI Taxonomy" id="502180"/>
    <lineage>
        <taxon>Bacteria</taxon>
        <taxon>Bacillati</taxon>
        <taxon>Actinomycetota</taxon>
        <taxon>Actinomycetes</taxon>
        <taxon>Streptosporangiales</taxon>
        <taxon>Thermomonosporaceae</taxon>
        <taxon>Actinoallomurus</taxon>
    </lineage>
</organism>
<evidence type="ECO:0008006" key="3">
    <source>
        <dbReference type="Google" id="ProtNLM"/>
    </source>
</evidence>
<evidence type="ECO:0000313" key="1">
    <source>
        <dbReference type="EMBL" id="GAA4495293.1"/>
    </source>
</evidence>
<evidence type="ECO:0000313" key="2">
    <source>
        <dbReference type="Proteomes" id="UP001500503"/>
    </source>
</evidence>
<comment type="caution">
    <text evidence="1">The sequence shown here is derived from an EMBL/GenBank/DDBJ whole genome shotgun (WGS) entry which is preliminary data.</text>
</comment>
<dbReference type="EMBL" id="BAABHF010000019">
    <property type="protein sequence ID" value="GAA4495293.1"/>
    <property type="molecule type" value="Genomic_DNA"/>
</dbReference>
<name>A0ABP8Q0H3_9ACTN</name>
<reference evidence="2" key="1">
    <citation type="journal article" date="2019" name="Int. J. Syst. Evol. Microbiol.">
        <title>The Global Catalogue of Microorganisms (GCM) 10K type strain sequencing project: providing services to taxonomists for standard genome sequencing and annotation.</title>
        <authorList>
            <consortium name="The Broad Institute Genomics Platform"/>
            <consortium name="The Broad Institute Genome Sequencing Center for Infectious Disease"/>
            <person name="Wu L."/>
            <person name="Ma J."/>
        </authorList>
    </citation>
    <scope>NUCLEOTIDE SEQUENCE [LARGE SCALE GENOMIC DNA]</scope>
    <source>
        <strain evidence="2">JCM 17933</strain>
    </source>
</reference>
<keyword evidence="2" id="KW-1185">Reference proteome</keyword>
<gene>
    <name evidence="1" type="ORF">GCM10023191_035800</name>
</gene>
<proteinExistence type="predicted"/>
<sequence>MLDRLAAECARLVAADHGRRLDGSLASLVELDEVCLALLADGPLAEDRLRLWWRLVGAYTGRVLVQAYGGTWIDHEGSLAVEVSGVKAFPFSTAHRVLSGEEGKSLASFGRALPVIIDRQSRVPGTPD</sequence>
<accession>A0ABP8Q0H3</accession>